<dbReference type="SUPFAM" id="SSF144232">
    <property type="entry name" value="HIT/MYND zinc finger-like"/>
    <property type="match status" value="1"/>
</dbReference>
<evidence type="ECO:0000256" key="2">
    <source>
        <dbReference type="ARBA" id="ARBA00022771"/>
    </source>
</evidence>
<keyword evidence="3" id="KW-0862">Zinc</keyword>
<dbReference type="Pfam" id="PF01753">
    <property type="entry name" value="zf-MYND"/>
    <property type="match status" value="1"/>
</dbReference>
<protein>
    <recommendedName>
        <fullName evidence="5">MYND-type domain-containing protein</fullName>
    </recommendedName>
</protein>
<organism evidence="6 7">
    <name type="scientific">Silurus meridionalis</name>
    <name type="common">Southern catfish</name>
    <name type="synonym">Silurus soldatovi meridionalis</name>
    <dbReference type="NCBI Taxonomy" id="175797"/>
    <lineage>
        <taxon>Eukaryota</taxon>
        <taxon>Metazoa</taxon>
        <taxon>Chordata</taxon>
        <taxon>Craniata</taxon>
        <taxon>Vertebrata</taxon>
        <taxon>Euteleostomi</taxon>
        <taxon>Actinopterygii</taxon>
        <taxon>Neopterygii</taxon>
        <taxon>Teleostei</taxon>
        <taxon>Ostariophysi</taxon>
        <taxon>Siluriformes</taxon>
        <taxon>Siluridae</taxon>
        <taxon>Silurus</taxon>
    </lineage>
</organism>
<dbReference type="PROSITE" id="PS01360">
    <property type="entry name" value="ZF_MYND_1"/>
    <property type="match status" value="1"/>
</dbReference>
<evidence type="ECO:0000256" key="3">
    <source>
        <dbReference type="ARBA" id="ARBA00022833"/>
    </source>
</evidence>
<dbReference type="Proteomes" id="UP000606274">
    <property type="component" value="Unassembled WGS sequence"/>
</dbReference>
<dbReference type="AlphaFoldDB" id="A0A8T0AQU7"/>
<gene>
    <name evidence="6" type="ORF">HF521_007154</name>
</gene>
<comment type="caution">
    <text evidence="6">The sequence shown here is derived from an EMBL/GenBank/DDBJ whole genome shotgun (WGS) entry which is preliminary data.</text>
</comment>
<evidence type="ECO:0000256" key="4">
    <source>
        <dbReference type="PROSITE-ProRule" id="PRU00134"/>
    </source>
</evidence>
<dbReference type="GO" id="GO:0008270">
    <property type="term" value="F:zinc ion binding"/>
    <property type="evidence" value="ECO:0007669"/>
    <property type="project" value="UniProtKB-KW"/>
</dbReference>
<dbReference type="PROSITE" id="PS50865">
    <property type="entry name" value="ZF_MYND_2"/>
    <property type="match status" value="1"/>
</dbReference>
<dbReference type="Gene3D" id="6.10.140.2220">
    <property type="match status" value="1"/>
</dbReference>
<keyword evidence="1" id="KW-0479">Metal-binding</keyword>
<evidence type="ECO:0000313" key="7">
    <source>
        <dbReference type="Proteomes" id="UP000606274"/>
    </source>
</evidence>
<evidence type="ECO:0000256" key="1">
    <source>
        <dbReference type="ARBA" id="ARBA00022723"/>
    </source>
</evidence>
<name>A0A8T0AQU7_SILME</name>
<keyword evidence="2 4" id="KW-0863">Zinc-finger</keyword>
<dbReference type="PANTHER" id="PTHR46533:SF1">
    <property type="entry name" value="ZINC FINGER MYND DOMAIN-CONTAINING PROTEIN 12"/>
    <property type="match status" value="1"/>
</dbReference>
<proteinExistence type="predicted"/>
<dbReference type="OrthoDB" id="3174329at2759"/>
<dbReference type="EMBL" id="JABFDY010000017">
    <property type="protein sequence ID" value="KAF7695431.1"/>
    <property type="molecule type" value="Genomic_DNA"/>
</dbReference>
<dbReference type="SUPFAM" id="SSF48452">
    <property type="entry name" value="TPR-like"/>
    <property type="match status" value="1"/>
</dbReference>
<evidence type="ECO:0000259" key="5">
    <source>
        <dbReference type="PROSITE" id="PS50865"/>
    </source>
</evidence>
<dbReference type="InterPro" id="IPR053248">
    <property type="entry name" value="Zinc_finger_MYND_domain"/>
</dbReference>
<dbReference type="Gene3D" id="1.25.40.10">
    <property type="entry name" value="Tetratricopeptide repeat domain"/>
    <property type="match status" value="1"/>
</dbReference>
<reference evidence="6" key="1">
    <citation type="submission" date="2020-08" db="EMBL/GenBank/DDBJ databases">
        <title>Chromosome-level assembly of Southern catfish (Silurus meridionalis) provides insights into visual adaptation to the nocturnal and benthic lifestyles.</title>
        <authorList>
            <person name="Zhang Y."/>
            <person name="Wang D."/>
            <person name="Peng Z."/>
        </authorList>
    </citation>
    <scope>NUCLEOTIDE SEQUENCE</scope>
    <source>
        <strain evidence="6">SWU-2019-XX</strain>
        <tissue evidence="6">Muscle</tissue>
    </source>
</reference>
<dbReference type="InterPro" id="IPR011990">
    <property type="entry name" value="TPR-like_helical_dom_sf"/>
</dbReference>
<dbReference type="PANTHER" id="PTHR46533">
    <property type="entry name" value="ZINC FINGER MYND DOMAIN-CONTAINING PROTEIN 12"/>
    <property type="match status" value="1"/>
</dbReference>
<keyword evidence="7" id="KW-1185">Reference proteome</keyword>
<accession>A0A8T0AQU7</accession>
<evidence type="ECO:0000313" key="6">
    <source>
        <dbReference type="EMBL" id="KAF7695431.1"/>
    </source>
</evidence>
<feature type="domain" description="MYND-type" evidence="5">
    <location>
        <begin position="21"/>
        <end position="58"/>
    </location>
</feature>
<sequence>MSVMSEAVFPLANPKQTKKLCEICQKPAHIQCTRCRVTFYCDVTHQQADWNSIHEKVCELMISVRTPAPFCSFKAERDIYQMQTLKRLEHLRELAHATAKNWVSEGKYSEAVPAAQLVLHCAIDIYGPEALELVPAYLLLAEVSIGLGSLSQAENCLSQAEWMVRKNPGCSRTVLHLLHRTLGRLCSAKEDYSSALLHFANDVYYSSEEFGLDSLVTAEGYFLMANVFMKQEKTDISNSLYEEVTRTWHAHLSQLMESYSQKEHESAQYFDVAECSEVNQMFSVMLEAQQQDVNTHPAYSTTLSHSLEQRALLSHSLAMFWFLCNNHKKALDFGKMAKEFIQQCEHNSLAESIQSLIQRAEEHVEQEQSPVPHH</sequence>
<dbReference type="InterPro" id="IPR002893">
    <property type="entry name" value="Znf_MYND"/>
</dbReference>